<dbReference type="Proteomes" id="UP000077519">
    <property type="component" value="Unassembled WGS sequence"/>
</dbReference>
<dbReference type="EMBL" id="LVHI01000023">
    <property type="protein sequence ID" value="OAK52499.1"/>
    <property type="molecule type" value="Genomic_DNA"/>
</dbReference>
<comment type="similarity">
    <text evidence="2 4">Belongs to the pterin-4-alpha-carbinolamine dehydratase family.</text>
</comment>
<dbReference type="GO" id="GO:0008124">
    <property type="term" value="F:4-alpha-hydroxytetrahydrobiopterin dehydratase activity"/>
    <property type="evidence" value="ECO:0007669"/>
    <property type="project" value="UniProtKB-UniRule"/>
</dbReference>
<protein>
    <recommendedName>
        <fullName evidence="4">Putative pterin-4-alpha-carbinolamine dehydratase</fullName>
        <shortName evidence="4">PHS</shortName>
        <ecNumber evidence="4">4.2.1.96</ecNumber>
    </recommendedName>
    <alternativeName>
        <fullName evidence="4">4-alpha-hydroxy-tetrahydropterin dehydratase</fullName>
    </alternativeName>
    <alternativeName>
        <fullName evidence="4">Pterin carbinolamine dehydratase</fullName>
        <shortName evidence="4">PCD</shortName>
    </alternativeName>
</protein>
<proteinExistence type="inferred from homology"/>
<dbReference type="NCBIfam" id="NF002017">
    <property type="entry name" value="PRK00823.1-2"/>
    <property type="match status" value="1"/>
</dbReference>
<organism evidence="5 6">
    <name type="scientific">Rhodococcoides kyotonense</name>
    <dbReference type="NCBI Taxonomy" id="398843"/>
    <lineage>
        <taxon>Bacteria</taxon>
        <taxon>Bacillati</taxon>
        <taxon>Actinomycetota</taxon>
        <taxon>Actinomycetes</taxon>
        <taxon>Mycobacteriales</taxon>
        <taxon>Nocardiaceae</taxon>
        <taxon>Rhodococcoides</taxon>
    </lineage>
</organism>
<comment type="catalytic activity">
    <reaction evidence="1 4">
        <text>(4aS,6R)-4a-hydroxy-L-erythro-5,6,7,8-tetrahydrobiopterin = (6R)-L-erythro-6,7-dihydrobiopterin + H2O</text>
        <dbReference type="Rhea" id="RHEA:11920"/>
        <dbReference type="ChEBI" id="CHEBI:15377"/>
        <dbReference type="ChEBI" id="CHEBI:15642"/>
        <dbReference type="ChEBI" id="CHEBI:43120"/>
        <dbReference type="EC" id="4.2.1.96"/>
    </reaction>
</comment>
<dbReference type="InterPro" id="IPR036428">
    <property type="entry name" value="PCD_sf"/>
</dbReference>
<evidence type="ECO:0000256" key="3">
    <source>
        <dbReference type="ARBA" id="ARBA00023239"/>
    </source>
</evidence>
<gene>
    <name evidence="5" type="ORF">A3K89_06635</name>
</gene>
<reference evidence="5 6" key="1">
    <citation type="submission" date="2016-03" db="EMBL/GenBank/DDBJ databases">
        <title>Genome sequence of Rhodococcus kyotonensis KB10.</title>
        <authorList>
            <person name="Jeong H."/>
            <person name="Hong C.E."/>
            <person name="Jo S.H."/>
            <person name="Park J.M."/>
        </authorList>
    </citation>
    <scope>NUCLEOTIDE SEQUENCE [LARGE SCALE GENOMIC DNA]</scope>
    <source>
        <strain evidence="5 6">KB10</strain>
    </source>
</reference>
<dbReference type="RefSeq" id="WP_068427939.1">
    <property type="nucleotide sequence ID" value="NZ_LVHI01000023.1"/>
</dbReference>
<evidence type="ECO:0000256" key="1">
    <source>
        <dbReference type="ARBA" id="ARBA00001554"/>
    </source>
</evidence>
<dbReference type="HAMAP" id="MF_00434">
    <property type="entry name" value="Pterin_4_alpha"/>
    <property type="match status" value="1"/>
</dbReference>
<dbReference type="Pfam" id="PF01329">
    <property type="entry name" value="Pterin_4a"/>
    <property type="match status" value="1"/>
</dbReference>
<dbReference type="Gene3D" id="3.30.1360.20">
    <property type="entry name" value="Transcriptional coactivator/pterin dehydratase"/>
    <property type="match status" value="1"/>
</dbReference>
<keyword evidence="6" id="KW-1185">Reference proteome</keyword>
<dbReference type="PANTHER" id="PTHR12599">
    <property type="entry name" value="PTERIN-4-ALPHA-CARBINOLAMINE DEHYDRATASE"/>
    <property type="match status" value="1"/>
</dbReference>
<dbReference type="PANTHER" id="PTHR12599:SF0">
    <property type="entry name" value="PTERIN-4-ALPHA-CARBINOLAMINE DEHYDRATASE"/>
    <property type="match status" value="1"/>
</dbReference>
<evidence type="ECO:0000256" key="4">
    <source>
        <dbReference type="HAMAP-Rule" id="MF_00434"/>
    </source>
</evidence>
<dbReference type="SUPFAM" id="SSF55248">
    <property type="entry name" value="PCD-like"/>
    <property type="match status" value="1"/>
</dbReference>
<evidence type="ECO:0000313" key="5">
    <source>
        <dbReference type="EMBL" id="OAK52499.1"/>
    </source>
</evidence>
<comment type="caution">
    <text evidence="5">The sequence shown here is derived from an EMBL/GenBank/DDBJ whole genome shotgun (WGS) entry which is preliminary data.</text>
</comment>
<evidence type="ECO:0000313" key="6">
    <source>
        <dbReference type="Proteomes" id="UP000077519"/>
    </source>
</evidence>
<sequence length="98" mass="10718">MSGDDKLSNSDIDDALTGLPGWTLDGQEIVRTVEMPTFPAAIEFVSRVADAAEAADHHPDIDIRWRKLTFRLSTHSAGGLTKKDVHLAHEINALLPDD</sequence>
<name>A0A177YBC2_9NOCA</name>
<accession>A0A177YBC2</accession>
<dbReference type="GO" id="GO:0006729">
    <property type="term" value="P:tetrahydrobiopterin biosynthetic process"/>
    <property type="evidence" value="ECO:0007669"/>
    <property type="project" value="InterPro"/>
</dbReference>
<dbReference type="InterPro" id="IPR001533">
    <property type="entry name" value="Pterin_deHydtase"/>
</dbReference>
<dbReference type="EC" id="4.2.1.96" evidence="4"/>
<evidence type="ECO:0000256" key="2">
    <source>
        <dbReference type="ARBA" id="ARBA00006472"/>
    </source>
</evidence>
<dbReference type="CDD" id="cd00488">
    <property type="entry name" value="PCD_DCoH"/>
    <property type="match status" value="1"/>
</dbReference>
<keyword evidence="3 4" id="KW-0456">Lyase</keyword>
<dbReference type="AlphaFoldDB" id="A0A177YBC2"/>